<comment type="subcellular location">
    <subcellularLocation>
        <location evidence="2">Membrane</location>
    </subcellularLocation>
</comment>
<dbReference type="PANTHER" id="PTHR45436">
    <property type="entry name" value="SENSOR HISTIDINE KINASE YKOH"/>
    <property type="match status" value="1"/>
</dbReference>
<dbReference type="InterPro" id="IPR005467">
    <property type="entry name" value="His_kinase_dom"/>
</dbReference>
<evidence type="ECO:0000256" key="6">
    <source>
        <dbReference type="ARBA" id="ARBA00022692"/>
    </source>
</evidence>
<keyword evidence="4" id="KW-0597">Phosphoprotein</keyword>
<keyword evidence="6 11" id="KW-0812">Transmembrane</keyword>
<protein>
    <recommendedName>
        <fullName evidence="3">histidine kinase</fullName>
        <ecNumber evidence="3">2.7.13.3</ecNumber>
    </recommendedName>
</protein>
<dbReference type="InterPro" id="IPR050428">
    <property type="entry name" value="TCS_sensor_his_kinase"/>
</dbReference>
<dbReference type="PROSITE" id="PS50109">
    <property type="entry name" value="HIS_KIN"/>
    <property type="match status" value="1"/>
</dbReference>
<evidence type="ECO:0000256" key="4">
    <source>
        <dbReference type="ARBA" id="ARBA00022553"/>
    </source>
</evidence>
<sequence>MKLTTKVYLATALVATLGAATLGSASIVLGYQGERTVISKSLKSVVAMVDPTNLDALDDALISAQSSQVPVSIAFIDAQRRLSVIASDGPKIIEAPTAAVLLASQRKAIEQGDRLISTLKLKQGGYLVFETSFASANTNLAKNVQGLVAIYLATLALMVALVWLTLRRDLRSIKVINGAALRIADGDLTSTIPEKIGNSEIAGLARSLRKMVSRLSDALEVEKRSKLSMESFIADASHELRTPLTVIRGYSELLTQGDAALRKSASEKIIREVDKMSVLVGDLLLLARLGEVGAADLQRVELDTLVREAFDDLLILDSKRSIKLTLSKTSMTTDPELVSKFLNNVTSNIRRYVPVKAKVEVILKKVGEKVLLVIDDGGPGLPAGAYQKGIRSFKRFDSSRSKEAGGTGLGMSIMDAIADSLGGKVEVSKSKLGGLSIRLELPLK</sequence>
<accession>A0A6J7JZW3</accession>
<dbReference type="Gene3D" id="6.10.340.10">
    <property type="match status" value="1"/>
</dbReference>
<dbReference type="Gene3D" id="3.30.565.10">
    <property type="entry name" value="Histidine kinase-like ATPase, C-terminal domain"/>
    <property type="match status" value="1"/>
</dbReference>
<feature type="domain" description="Histidine kinase" evidence="12">
    <location>
        <begin position="235"/>
        <end position="444"/>
    </location>
</feature>
<dbReference type="PANTHER" id="PTHR45436:SF5">
    <property type="entry name" value="SENSOR HISTIDINE KINASE TRCS"/>
    <property type="match status" value="1"/>
</dbReference>
<evidence type="ECO:0000256" key="3">
    <source>
        <dbReference type="ARBA" id="ARBA00012438"/>
    </source>
</evidence>
<dbReference type="Pfam" id="PF00512">
    <property type="entry name" value="HisKA"/>
    <property type="match status" value="1"/>
</dbReference>
<dbReference type="InterPro" id="IPR003660">
    <property type="entry name" value="HAMP_dom"/>
</dbReference>
<dbReference type="SMART" id="SM00387">
    <property type="entry name" value="HATPase_c"/>
    <property type="match status" value="1"/>
</dbReference>
<dbReference type="InterPro" id="IPR003661">
    <property type="entry name" value="HisK_dim/P_dom"/>
</dbReference>
<dbReference type="PRINTS" id="PR00344">
    <property type="entry name" value="BCTRLSENSOR"/>
</dbReference>
<dbReference type="EMBL" id="CAFBNO010000005">
    <property type="protein sequence ID" value="CAB4948259.1"/>
    <property type="molecule type" value="Genomic_DNA"/>
</dbReference>
<organism evidence="14">
    <name type="scientific">freshwater metagenome</name>
    <dbReference type="NCBI Taxonomy" id="449393"/>
    <lineage>
        <taxon>unclassified sequences</taxon>
        <taxon>metagenomes</taxon>
        <taxon>ecological metagenomes</taxon>
    </lineage>
</organism>
<feature type="transmembrane region" description="Helical" evidence="11">
    <location>
        <begin position="146"/>
        <end position="166"/>
    </location>
</feature>
<evidence type="ECO:0000256" key="10">
    <source>
        <dbReference type="ARBA" id="ARBA00023136"/>
    </source>
</evidence>
<dbReference type="AlphaFoldDB" id="A0A6J7JZW3"/>
<evidence type="ECO:0000259" key="13">
    <source>
        <dbReference type="PROSITE" id="PS50885"/>
    </source>
</evidence>
<dbReference type="InterPro" id="IPR036890">
    <property type="entry name" value="HATPase_C_sf"/>
</dbReference>
<dbReference type="SMART" id="SM00304">
    <property type="entry name" value="HAMP"/>
    <property type="match status" value="1"/>
</dbReference>
<name>A0A6J7JZW3_9ZZZZ</name>
<dbReference type="EC" id="2.7.13.3" evidence="3"/>
<dbReference type="SUPFAM" id="SSF47384">
    <property type="entry name" value="Homodimeric domain of signal transducing histidine kinase"/>
    <property type="match status" value="1"/>
</dbReference>
<evidence type="ECO:0000256" key="5">
    <source>
        <dbReference type="ARBA" id="ARBA00022679"/>
    </source>
</evidence>
<dbReference type="PROSITE" id="PS50885">
    <property type="entry name" value="HAMP"/>
    <property type="match status" value="1"/>
</dbReference>
<dbReference type="SMART" id="SM00388">
    <property type="entry name" value="HisKA"/>
    <property type="match status" value="1"/>
</dbReference>
<evidence type="ECO:0000313" key="14">
    <source>
        <dbReference type="EMBL" id="CAB4948259.1"/>
    </source>
</evidence>
<keyword evidence="7" id="KW-0418">Kinase</keyword>
<dbReference type="Pfam" id="PF00672">
    <property type="entry name" value="HAMP"/>
    <property type="match status" value="1"/>
</dbReference>
<dbReference type="InterPro" id="IPR003594">
    <property type="entry name" value="HATPase_dom"/>
</dbReference>
<proteinExistence type="predicted"/>
<evidence type="ECO:0000256" key="2">
    <source>
        <dbReference type="ARBA" id="ARBA00004370"/>
    </source>
</evidence>
<evidence type="ECO:0000256" key="1">
    <source>
        <dbReference type="ARBA" id="ARBA00000085"/>
    </source>
</evidence>
<evidence type="ECO:0000259" key="12">
    <source>
        <dbReference type="PROSITE" id="PS50109"/>
    </source>
</evidence>
<dbReference type="GO" id="GO:0005886">
    <property type="term" value="C:plasma membrane"/>
    <property type="evidence" value="ECO:0007669"/>
    <property type="project" value="TreeGrafter"/>
</dbReference>
<evidence type="ECO:0000256" key="8">
    <source>
        <dbReference type="ARBA" id="ARBA00022989"/>
    </source>
</evidence>
<dbReference type="SUPFAM" id="SSF55874">
    <property type="entry name" value="ATPase domain of HSP90 chaperone/DNA topoisomerase II/histidine kinase"/>
    <property type="match status" value="1"/>
</dbReference>
<dbReference type="Gene3D" id="1.10.287.130">
    <property type="match status" value="1"/>
</dbReference>
<dbReference type="Pfam" id="PF02518">
    <property type="entry name" value="HATPase_c"/>
    <property type="match status" value="1"/>
</dbReference>
<keyword evidence="10 11" id="KW-0472">Membrane</keyword>
<evidence type="ECO:0000256" key="7">
    <source>
        <dbReference type="ARBA" id="ARBA00022777"/>
    </source>
</evidence>
<reference evidence="14" key="1">
    <citation type="submission" date="2020-05" db="EMBL/GenBank/DDBJ databases">
        <authorList>
            <person name="Chiriac C."/>
            <person name="Salcher M."/>
            <person name="Ghai R."/>
            <person name="Kavagutti S V."/>
        </authorList>
    </citation>
    <scope>NUCLEOTIDE SEQUENCE</scope>
</reference>
<dbReference type="SUPFAM" id="SSF158472">
    <property type="entry name" value="HAMP domain-like"/>
    <property type="match status" value="1"/>
</dbReference>
<keyword evidence="8 11" id="KW-1133">Transmembrane helix</keyword>
<feature type="domain" description="HAMP" evidence="13">
    <location>
        <begin position="167"/>
        <end position="220"/>
    </location>
</feature>
<dbReference type="InterPro" id="IPR036097">
    <property type="entry name" value="HisK_dim/P_sf"/>
</dbReference>
<dbReference type="CDD" id="cd00082">
    <property type="entry name" value="HisKA"/>
    <property type="match status" value="1"/>
</dbReference>
<dbReference type="CDD" id="cd06225">
    <property type="entry name" value="HAMP"/>
    <property type="match status" value="1"/>
</dbReference>
<gene>
    <name evidence="14" type="ORF">UFOPK3837_00257</name>
</gene>
<evidence type="ECO:0000256" key="11">
    <source>
        <dbReference type="SAM" id="Phobius"/>
    </source>
</evidence>
<evidence type="ECO:0000256" key="9">
    <source>
        <dbReference type="ARBA" id="ARBA00023012"/>
    </source>
</evidence>
<keyword evidence="5" id="KW-0808">Transferase</keyword>
<comment type="catalytic activity">
    <reaction evidence="1">
        <text>ATP + protein L-histidine = ADP + protein N-phospho-L-histidine.</text>
        <dbReference type="EC" id="2.7.13.3"/>
    </reaction>
</comment>
<dbReference type="GO" id="GO:0000155">
    <property type="term" value="F:phosphorelay sensor kinase activity"/>
    <property type="evidence" value="ECO:0007669"/>
    <property type="project" value="InterPro"/>
</dbReference>
<keyword evidence="9" id="KW-0902">Two-component regulatory system</keyword>
<dbReference type="FunFam" id="1.10.287.130:FF:000001">
    <property type="entry name" value="Two-component sensor histidine kinase"/>
    <property type="match status" value="1"/>
</dbReference>
<dbReference type="InterPro" id="IPR004358">
    <property type="entry name" value="Sig_transdc_His_kin-like_C"/>
</dbReference>